<dbReference type="HOGENOM" id="CLU_1278410_0_0_1"/>
<gene>
    <name evidence="2" type="ORF">M7I_6390</name>
</gene>
<name>H0EUF5_GLAL7</name>
<feature type="signal peptide" evidence="1">
    <location>
        <begin position="1"/>
        <end position="18"/>
    </location>
</feature>
<comment type="caution">
    <text evidence="2">The sequence shown here is derived from an EMBL/GenBank/DDBJ whole genome shotgun (WGS) entry which is preliminary data.</text>
</comment>
<feature type="chain" id="PRO_5003531789" evidence="1">
    <location>
        <begin position="19"/>
        <end position="210"/>
    </location>
</feature>
<dbReference type="AlphaFoldDB" id="H0EUF5"/>
<protein>
    <submittedName>
        <fullName evidence="2">Uncharacterized protein</fullName>
    </submittedName>
</protein>
<dbReference type="InParanoid" id="H0EUF5"/>
<evidence type="ECO:0000313" key="2">
    <source>
        <dbReference type="EMBL" id="EHK97891.1"/>
    </source>
</evidence>
<dbReference type="EMBL" id="AGUE01000170">
    <property type="protein sequence ID" value="EHK97891.1"/>
    <property type="molecule type" value="Genomic_DNA"/>
</dbReference>
<keyword evidence="3" id="KW-1185">Reference proteome</keyword>
<reference evidence="2 3" key="1">
    <citation type="journal article" date="2012" name="Eukaryot. Cell">
        <title>Genome sequence of the fungus Glarea lozoyensis: the first genome sequence of a species from the Helotiaceae family.</title>
        <authorList>
            <person name="Youssar L."/>
            <person name="Gruening B.A."/>
            <person name="Erxleben A."/>
            <person name="Guenther S."/>
            <person name="Huettel W."/>
        </authorList>
    </citation>
    <scope>NUCLEOTIDE SEQUENCE [LARGE SCALE GENOMIC DNA]</scope>
    <source>
        <strain evidence="3">ATCC 74030 / MF5533</strain>
    </source>
</reference>
<keyword evidence="1" id="KW-0732">Signal</keyword>
<sequence>MKFSSVILTSVLSLLATATPIELDSRAVCKKTDQLATFQDLTALPALSQINPIGTYKGLQYRSFNLLQVGLLGAIPPPVGINPPSPFNVAANSITGTILTGSPAFIASSVKSFDIYSTYIACVANTALSVAGLPTQCTISFTAYKKDKTTVFDTVNAQFNPTGLLSDMYKVVFPSSWTDLRQVDIAIVQATLTSTLSALFIDDVKYKTCS</sequence>
<accession>H0EUF5</accession>
<evidence type="ECO:0000313" key="3">
    <source>
        <dbReference type="Proteomes" id="UP000005446"/>
    </source>
</evidence>
<organism evidence="2 3">
    <name type="scientific">Glarea lozoyensis (strain ATCC 74030 / MF5533)</name>
    <dbReference type="NCBI Taxonomy" id="1104152"/>
    <lineage>
        <taxon>Eukaryota</taxon>
        <taxon>Fungi</taxon>
        <taxon>Dikarya</taxon>
        <taxon>Ascomycota</taxon>
        <taxon>Pezizomycotina</taxon>
        <taxon>Leotiomycetes</taxon>
        <taxon>Helotiales</taxon>
        <taxon>Helotiaceae</taxon>
        <taxon>Glarea</taxon>
    </lineage>
</organism>
<evidence type="ECO:0000256" key="1">
    <source>
        <dbReference type="SAM" id="SignalP"/>
    </source>
</evidence>
<dbReference type="OrthoDB" id="4820608at2759"/>
<dbReference type="Proteomes" id="UP000005446">
    <property type="component" value="Unassembled WGS sequence"/>
</dbReference>
<proteinExistence type="predicted"/>